<reference evidence="2 3" key="1">
    <citation type="submission" date="2014-06" db="EMBL/GenBank/DDBJ databases">
        <authorList>
            <consortium name="DOE Joint Genome Institute"/>
            <person name="Kuo A."/>
            <person name="Kohler A."/>
            <person name="Nagy L.G."/>
            <person name="Floudas D."/>
            <person name="Copeland A."/>
            <person name="Barry K.W."/>
            <person name="Cichocki N."/>
            <person name="Veneault-Fourrey C."/>
            <person name="LaButti K."/>
            <person name="Lindquist E.A."/>
            <person name="Lipzen A."/>
            <person name="Lundell T."/>
            <person name="Morin E."/>
            <person name="Murat C."/>
            <person name="Sun H."/>
            <person name="Tunlid A."/>
            <person name="Henrissat B."/>
            <person name="Grigoriev I.V."/>
            <person name="Hibbett D.S."/>
            <person name="Martin F."/>
            <person name="Nordberg H.P."/>
            <person name="Cantor M.N."/>
            <person name="Hua S.X."/>
        </authorList>
    </citation>
    <scope>NUCLEOTIDE SEQUENCE [LARGE SCALE GENOMIC DNA]</scope>
    <source>
        <strain evidence="2 3">ATCC 200175</strain>
    </source>
</reference>
<organism evidence="2 3">
    <name type="scientific">Paxillus involutus ATCC 200175</name>
    <dbReference type="NCBI Taxonomy" id="664439"/>
    <lineage>
        <taxon>Eukaryota</taxon>
        <taxon>Fungi</taxon>
        <taxon>Dikarya</taxon>
        <taxon>Basidiomycota</taxon>
        <taxon>Agaricomycotina</taxon>
        <taxon>Agaricomycetes</taxon>
        <taxon>Agaricomycetidae</taxon>
        <taxon>Boletales</taxon>
        <taxon>Paxilineae</taxon>
        <taxon>Paxillaceae</taxon>
        <taxon>Paxillus</taxon>
    </lineage>
</organism>
<dbReference type="Proteomes" id="UP000053647">
    <property type="component" value="Unassembled WGS sequence"/>
</dbReference>
<feature type="region of interest" description="Disordered" evidence="1">
    <location>
        <begin position="353"/>
        <end position="372"/>
    </location>
</feature>
<dbReference type="AlphaFoldDB" id="A0A0C9TYV6"/>
<dbReference type="HOGENOM" id="CLU_512981_0_0_1"/>
<name>A0A0C9TYV6_PAXIN</name>
<accession>A0A0C9TYV6</accession>
<feature type="compositionally biased region" description="Basic and acidic residues" evidence="1">
    <location>
        <begin position="416"/>
        <end position="432"/>
    </location>
</feature>
<dbReference type="EMBL" id="KN819360">
    <property type="protein sequence ID" value="KIJ12702.1"/>
    <property type="molecule type" value="Genomic_DNA"/>
</dbReference>
<feature type="region of interest" description="Disordered" evidence="1">
    <location>
        <begin position="393"/>
        <end position="432"/>
    </location>
</feature>
<dbReference type="PANTHER" id="PTHR46579">
    <property type="entry name" value="F5/8 TYPE C DOMAIN-CONTAINING PROTEIN-RELATED"/>
    <property type="match status" value="1"/>
</dbReference>
<evidence type="ECO:0000313" key="3">
    <source>
        <dbReference type="Proteomes" id="UP000053647"/>
    </source>
</evidence>
<reference evidence="3" key="2">
    <citation type="submission" date="2015-01" db="EMBL/GenBank/DDBJ databases">
        <title>Evolutionary Origins and Diversification of the Mycorrhizal Mutualists.</title>
        <authorList>
            <consortium name="DOE Joint Genome Institute"/>
            <consortium name="Mycorrhizal Genomics Consortium"/>
            <person name="Kohler A."/>
            <person name="Kuo A."/>
            <person name="Nagy L.G."/>
            <person name="Floudas D."/>
            <person name="Copeland A."/>
            <person name="Barry K.W."/>
            <person name="Cichocki N."/>
            <person name="Veneault-Fourrey C."/>
            <person name="LaButti K."/>
            <person name="Lindquist E.A."/>
            <person name="Lipzen A."/>
            <person name="Lundell T."/>
            <person name="Morin E."/>
            <person name="Murat C."/>
            <person name="Riley R."/>
            <person name="Ohm R."/>
            <person name="Sun H."/>
            <person name="Tunlid A."/>
            <person name="Henrissat B."/>
            <person name="Grigoriev I.V."/>
            <person name="Hibbett D.S."/>
            <person name="Martin F."/>
        </authorList>
    </citation>
    <scope>NUCLEOTIDE SEQUENCE [LARGE SCALE GENOMIC DNA]</scope>
    <source>
        <strain evidence="3">ATCC 200175</strain>
    </source>
</reference>
<evidence type="ECO:0000313" key="2">
    <source>
        <dbReference type="EMBL" id="KIJ12702.1"/>
    </source>
</evidence>
<keyword evidence="3" id="KW-1185">Reference proteome</keyword>
<gene>
    <name evidence="2" type="ORF">PAXINDRAFT_14463</name>
</gene>
<protein>
    <submittedName>
        <fullName evidence="2">Uncharacterized protein</fullName>
    </submittedName>
</protein>
<sequence>MKPTAVSLSILRNAPCNVKSQGFLDEVHQKEVYSAEVDQAVDNQADLDESLNDDPFMVKETFHSDDHDLSDTPPHILNVYTLISWLHLQFHLPHVACNTILAILTCILVLLSPTIATPFTTLQPSNCVLGVDKPICLLPDTCTLCNVPLFQSEHTKRGNIWAVKIPIVKYPYLPLSTQIQSVLKVPGIEAVLDQWQQKSWTPGEYTDIFDGSMCHTQLKGPDGKLLFSNLPDEKNSPNGLVKTHFYNIWVQSKILRPGHELTTFHEMLADFVVPGSCGKLPTDIRMPSGGCLTADQWLLLSTIYGPIVLWSASLPQDINPEILRQQVIVIQKLESEKQEEANCKADHKKALEEAKKHGKEAHKAEKARITQENLTSKRVEKIRLTAAKKVKAAQAKASKKRKAPCNELPDETNPPENDKSIPEAGKGEGKFSLHPDDPANFLKLCLALRILIKCKLTDTDIKTADNLIHEYDLGLITLYGSAVIKPNHHFTTHVGTCSHNFGPLYDFWTFLFERLNKVLKLLRGVTPECST</sequence>
<feature type="compositionally biased region" description="Basic residues" evidence="1">
    <location>
        <begin position="393"/>
        <end position="403"/>
    </location>
</feature>
<evidence type="ECO:0000256" key="1">
    <source>
        <dbReference type="SAM" id="MobiDB-lite"/>
    </source>
</evidence>
<dbReference type="PANTHER" id="PTHR46579:SF1">
    <property type="entry name" value="F5_8 TYPE C DOMAIN-CONTAINING PROTEIN"/>
    <property type="match status" value="1"/>
</dbReference>
<dbReference type="OrthoDB" id="3239894at2759"/>
<proteinExistence type="predicted"/>